<reference evidence="2 3" key="1">
    <citation type="journal article" date="2018" name="Genome Biol. Evol.">
        <title>Multiple Roots of Fruiting Body Formation in Amoebozoa.</title>
        <authorList>
            <person name="Hillmann F."/>
            <person name="Forbes G."/>
            <person name="Novohradska S."/>
            <person name="Ferling I."/>
            <person name="Riege K."/>
            <person name="Groth M."/>
            <person name="Westermann M."/>
            <person name="Marz M."/>
            <person name="Spaller T."/>
            <person name="Winckler T."/>
            <person name="Schaap P."/>
            <person name="Glockner G."/>
        </authorList>
    </citation>
    <scope>NUCLEOTIDE SEQUENCE [LARGE SCALE GENOMIC DNA]</scope>
    <source>
        <strain evidence="2 3">Jena</strain>
    </source>
</reference>
<feature type="region of interest" description="Disordered" evidence="1">
    <location>
        <begin position="685"/>
        <end position="710"/>
    </location>
</feature>
<dbReference type="Proteomes" id="UP000241769">
    <property type="component" value="Unassembled WGS sequence"/>
</dbReference>
<evidence type="ECO:0000313" key="3">
    <source>
        <dbReference type="Proteomes" id="UP000241769"/>
    </source>
</evidence>
<dbReference type="AlphaFoldDB" id="A0A2P6MYP2"/>
<protein>
    <submittedName>
        <fullName evidence="2">Uncharacterized protein</fullName>
    </submittedName>
</protein>
<name>A0A2P6MYP2_9EUKA</name>
<gene>
    <name evidence="2" type="ORF">PROFUN_14760</name>
</gene>
<comment type="caution">
    <text evidence="2">The sequence shown here is derived from an EMBL/GenBank/DDBJ whole genome shotgun (WGS) entry which is preliminary data.</text>
</comment>
<keyword evidence="3" id="KW-1185">Reference proteome</keyword>
<evidence type="ECO:0000256" key="1">
    <source>
        <dbReference type="SAM" id="MobiDB-lite"/>
    </source>
</evidence>
<proteinExistence type="predicted"/>
<dbReference type="InParanoid" id="A0A2P6MYP2"/>
<dbReference type="EMBL" id="MDYQ01000298">
    <property type="protein sequence ID" value="PRP76830.1"/>
    <property type="molecule type" value="Genomic_DNA"/>
</dbReference>
<evidence type="ECO:0000313" key="2">
    <source>
        <dbReference type="EMBL" id="PRP76830.1"/>
    </source>
</evidence>
<accession>A0A2P6MYP2</accession>
<organism evidence="2 3">
    <name type="scientific">Planoprotostelium fungivorum</name>
    <dbReference type="NCBI Taxonomy" id="1890364"/>
    <lineage>
        <taxon>Eukaryota</taxon>
        <taxon>Amoebozoa</taxon>
        <taxon>Evosea</taxon>
        <taxon>Variosea</taxon>
        <taxon>Cavosteliida</taxon>
        <taxon>Cavosteliaceae</taxon>
        <taxon>Planoprotostelium</taxon>
    </lineage>
</organism>
<sequence>MPRLDTKCGLFYQTHVVSPFFEDQFIKASIVFTTWIEEISWLVGKQKEIDRGPSQVHKNLSLPVAPQLSLDLTCSCCYVRNRNIKREILLKISLNAEVTEIILAGANKMRSLVCVLLCIALSQAQFYTTSTSTVTPTGYFTPVYTSNPPAYWQFDVEGLTEGFPSEAVCDGYLSRGRATCSTFQVVIYSPFSQNTTFPELVNVTVSRSDIVQVTLGQNYTTVNPTVFMFSSSVPYYTNINGRVNVGYLVIDYEEAGVNVTTSGYPYLIYLSSPAVTFPLSVNSGLLGSTTTYQGITYPVRPYLCASQNETAVLLREGTSQTSSYAPSYCSTVKGYGQVSYTLISAQTQPTLTVSTSGNYTATCQIYGNTSDHFALVKLNTKLEGGFINGTQVQRQSDRGFDTVFNCGSNNNISLSVQIDGPFQTINVTRDQPSLPYSNPDFYHINLPAGIISQNYGNPLPLGSPTSCSSAFSIDYFGYIPNIQFGLCYTVTANSSFTVPAWNNAFVIQPPKGYCIRGDGIPSNSSNNVYFSFSTQSTLYYEDTNTSLFTLTCAFDVMSIEFDQPTPMNINFTLVKMNGQGVYGKNYTVNGLTVLQYPPLSADVGVVSVHLNGSVTSLYSQIGLGFESRKRTAQYYPTAPNTLQSNTSSSVQFIVAVVGQGQVTTNLGTAAGVNVGYDANYSLYPTTSSSSTQSTGSTSTPLNGGTTATSPVSSAAVSLRGATLSVMALMMLAFL</sequence>